<dbReference type="PANTHER" id="PTHR43390:SF1">
    <property type="entry name" value="CHLOROPLAST PROCESSING PEPTIDASE"/>
    <property type="match status" value="1"/>
</dbReference>
<keyword evidence="3 5" id="KW-0378">Hydrolase</keyword>
<feature type="domain" description="Peptidase S26" evidence="4">
    <location>
        <begin position="10"/>
        <end position="194"/>
    </location>
</feature>
<dbReference type="PANTHER" id="PTHR43390">
    <property type="entry name" value="SIGNAL PEPTIDASE I"/>
    <property type="match status" value="1"/>
</dbReference>
<dbReference type="InterPro" id="IPR000223">
    <property type="entry name" value="Pept_S26A_signal_pept_1"/>
</dbReference>
<dbReference type="NCBIfam" id="TIGR02227">
    <property type="entry name" value="sigpep_I_bact"/>
    <property type="match status" value="1"/>
</dbReference>
<dbReference type="EC" id="3.4.21.89" evidence="3"/>
<comment type="similarity">
    <text evidence="1 3">Belongs to the peptidase S26 family.</text>
</comment>
<dbReference type="Gene3D" id="2.10.109.10">
    <property type="entry name" value="Umud Fragment, subunit A"/>
    <property type="match status" value="1"/>
</dbReference>
<gene>
    <name evidence="5" type="primary">lepB</name>
    <name evidence="5" type="ORF">MC378_11055</name>
</gene>
<keyword evidence="3" id="KW-0645">Protease</keyword>
<evidence type="ECO:0000256" key="1">
    <source>
        <dbReference type="ARBA" id="ARBA00009370"/>
    </source>
</evidence>
<organism evidence="5 6">
    <name type="scientific">Polaribacter marinus</name>
    <dbReference type="NCBI Taxonomy" id="2916838"/>
    <lineage>
        <taxon>Bacteria</taxon>
        <taxon>Pseudomonadati</taxon>
        <taxon>Bacteroidota</taxon>
        <taxon>Flavobacteriia</taxon>
        <taxon>Flavobacteriales</taxon>
        <taxon>Flavobacteriaceae</taxon>
    </lineage>
</organism>
<evidence type="ECO:0000313" key="6">
    <source>
        <dbReference type="Proteomes" id="UP001139369"/>
    </source>
</evidence>
<evidence type="ECO:0000313" key="5">
    <source>
        <dbReference type="EMBL" id="MCI2229705.1"/>
    </source>
</evidence>
<dbReference type="Proteomes" id="UP001139369">
    <property type="component" value="Unassembled WGS sequence"/>
</dbReference>
<evidence type="ECO:0000259" key="4">
    <source>
        <dbReference type="Pfam" id="PF10502"/>
    </source>
</evidence>
<evidence type="ECO:0000256" key="2">
    <source>
        <dbReference type="ARBA" id="ARBA00019232"/>
    </source>
</evidence>
<accession>A0A9X1VS01</accession>
<dbReference type="AlphaFoldDB" id="A0A9X1VS01"/>
<sequence length="195" mass="22398">MATPANEPNMSIGSKTLATNLISPNVGDFICYNFEDTFLGNHVRVHRLVAAEFDTIKIINGVVFVNNINIDENRNLVHLYKTEKENLNKIKESKFDFDNLAFQRLDSVNFKLLLEDFMVDKLDFNVTRLIEDSRFIDNDIQTIYNKAWNKDNFGPIVVPKNKVFVLGDSRDATFDSRNIGFIDKEKITGVIFIII</sequence>
<proteinExistence type="inferred from homology"/>
<keyword evidence="6" id="KW-1185">Reference proteome</keyword>
<dbReference type="EMBL" id="JAKQYM010000007">
    <property type="protein sequence ID" value="MCI2229705.1"/>
    <property type="molecule type" value="Genomic_DNA"/>
</dbReference>
<dbReference type="PRINTS" id="PR00727">
    <property type="entry name" value="LEADERPTASE"/>
</dbReference>
<comment type="catalytic activity">
    <reaction evidence="3">
        <text>Cleavage of hydrophobic, N-terminal signal or leader sequences from secreted and periplasmic proteins.</text>
        <dbReference type="EC" id="3.4.21.89"/>
    </reaction>
</comment>
<protein>
    <recommendedName>
        <fullName evidence="2 3">Signal peptidase I</fullName>
        <ecNumber evidence="3">3.4.21.89</ecNumber>
    </recommendedName>
</protein>
<dbReference type="GO" id="GO:0006465">
    <property type="term" value="P:signal peptide processing"/>
    <property type="evidence" value="ECO:0007669"/>
    <property type="project" value="InterPro"/>
</dbReference>
<comment type="subcellular location">
    <subcellularLocation>
        <location evidence="3">Membrane</location>
        <topology evidence="3">Single-pass type II membrane protein</topology>
    </subcellularLocation>
</comment>
<reference evidence="5" key="1">
    <citation type="submission" date="2022-02" db="EMBL/GenBank/DDBJ databases">
        <title>Polaribacter sp. MSW13, isolated from seawater.</title>
        <authorList>
            <person name="Kristyanto S."/>
            <person name="Jung J."/>
            <person name="Jeon C.O."/>
        </authorList>
    </citation>
    <scope>NUCLEOTIDE SEQUENCE</scope>
    <source>
        <strain evidence="5">MSW13</strain>
    </source>
</reference>
<name>A0A9X1VS01_9FLAO</name>
<evidence type="ECO:0000256" key="3">
    <source>
        <dbReference type="RuleBase" id="RU362042"/>
    </source>
</evidence>
<comment type="caution">
    <text evidence="5">The sequence shown here is derived from an EMBL/GenBank/DDBJ whole genome shotgun (WGS) entry which is preliminary data.</text>
</comment>
<dbReference type="GO" id="GO:0009003">
    <property type="term" value="F:signal peptidase activity"/>
    <property type="evidence" value="ECO:0007669"/>
    <property type="project" value="UniProtKB-EC"/>
</dbReference>
<dbReference type="Pfam" id="PF10502">
    <property type="entry name" value="Peptidase_S26"/>
    <property type="match status" value="1"/>
</dbReference>
<dbReference type="GO" id="GO:0016020">
    <property type="term" value="C:membrane"/>
    <property type="evidence" value="ECO:0007669"/>
    <property type="project" value="UniProtKB-SubCell"/>
</dbReference>
<dbReference type="InterPro" id="IPR019533">
    <property type="entry name" value="Peptidase_S26"/>
</dbReference>
<dbReference type="GO" id="GO:0004252">
    <property type="term" value="F:serine-type endopeptidase activity"/>
    <property type="evidence" value="ECO:0007669"/>
    <property type="project" value="InterPro"/>
</dbReference>
<dbReference type="InterPro" id="IPR036286">
    <property type="entry name" value="LexA/Signal_pep-like_sf"/>
</dbReference>
<dbReference type="SUPFAM" id="SSF51306">
    <property type="entry name" value="LexA/Signal peptidase"/>
    <property type="match status" value="1"/>
</dbReference>